<keyword evidence="3" id="KW-0804">Transcription</keyword>
<dbReference type="PROSITE" id="PS50977">
    <property type="entry name" value="HTH_TETR_2"/>
    <property type="match status" value="1"/>
</dbReference>
<dbReference type="PRINTS" id="PR00455">
    <property type="entry name" value="HTHTETR"/>
</dbReference>
<feature type="compositionally biased region" description="Basic and acidic residues" evidence="5">
    <location>
        <begin position="11"/>
        <end position="21"/>
    </location>
</feature>
<gene>
    <name evidence="7" type="ORF">FHS83_001612</name>
</gene>
<dbReference type="AlphaFoldDB" id="A0A846MXJ0"/>
<dbReference type="GO" id="GO:0003677">
    <property type="term" value="F:DNA binding"/>
    <property type="evidence" value="ECO:0007669"/>
    <property type="project" value="UniProtKB-UniRule"/>
</dbReference>
<reference evidence="7 8" key="1">
    <citation type="submission" date="2020-03" db="EMBL/GenBank/DDBJ databases">
        <title>Genomic Encyclopedia of Type Strains, Phase IV (KMG-IV): sequencing the most valuable type-strain genomes for metagenomic binning, comparative biology and taxonomic classification.</title>
        <authorList>
            <person name="Goeker M."/>
        </authorList>
    </citation>
    <scope>NUCLEOTIDE SEQUENCE [LARGE SCALE GENOMIC DNA]</scope>
    <source>
        <strain evidence="7 8">DSM 19867</strain>
    </source>
</reference>
<dbReference type="InterPro" id="IPR050109">
    <property type="entry name" value="HTH-type_TetR-like_transc_reg"/>
</dbReference>
<dbReference type="Gene3D" id="1.10.357.10">
    <property type="entry name" value="Tetracycline Repressor, domain 2"/>
    <property type="match status" value="1"/>
</dbReference>
<dbReference type="InterPro" id="IPR009057">
    <property type="entry name" value="Homeodomain-like_sf"/>
</dbReference>
<dbReference type="EMBL" id="JAASRM010000001">
    <property type="protein sequence ID" value="NIK88294.1"/>
    <property type="molecule type" value="Genomic_DNA"/>
</dbReference>
<dbReference type="SUPFAM" id="SSF46689">
    <property type="entry name" value="Homeodomain-like"/>
    <property type="match status" value="1"/>
</dbReference>
<accession>A0A846MXJ0</accession>
<dbReference type="SUPFAM" id="SSF48498">
    <property type="entry name" value="Tetracyclin repressor-like, C-terminal domain"/>
    <property type="match status" value="1"/>
</dbReference>
<evidence type="ECO:0000256" key="4">
    <source>
        <dbReference type="PROSITE-ProRule" id="PRU00335"/>
    </source>
</evidence>
<dbReference type="Proteomes" id="UP000570514">
    <property type="component" value="Unassembled WGS sequence"/>
</dbReference>
<dbReference type="PANTHER" id="PTHR30055">
    <property type="entry name" value="HTH-TYPE TRANSCRIPTIONAL REGULATOR RUTR"/>
    <property type="match status" value="1"/>
</dbReference>
<keyword evidence="1" id="KW-0805">Transcription regulation</keyword>
<dbReference type="FunFam" id="1.10.10.60:FF:000141">
    <property type="entry name" value="TetR family transcriptional regulator"/>
    <property type="match status" value="1"/>
</dbReference>
<sequence length="227" mass="25430">MDNIPSPDTAVDTKPEADRHSRTWQRRKQARPGEILDAALTVFAEKGFSAARMEDIAARAGVTKGTIYLYFQSKEEVFKQLARQHVGDKLNLATTAARDFEGSTFDFLMLFFHGFACNVVNSEAAALPKIIIAESGNFPELAIFWRKEVIDRSMSFLRGIIEKGIARGEIRDLPVDYICKLCAAPMLMSLIWRTTFAQTDDKPFDYDAFLAVHRDVLYRGLRAGGAA</sequence>
<dbReference type="RefSeq" id="WP_167082482.1">
    <property type="nucleotide sequence ID" value="NZ_BAAADC010000001.1"/>
</dbReference>
<protein>
    <submittedName>
        <fullName evidence="7">AcrR family transcriptional regulator</fullName>
    </submittedName>
</protein>
<dbReference type="InterPro" id="IPR036271">
    <property type="entry name" value="Tet_transcr_reg_TetR-rel_C_sf"/>
</dbReference>
<dbReference type="Pfam" id="PF00440">
    <property type="entry name" value="TetR_N"/>
    <property type="match status" value="1"/>
</dbReference>
<keyword evidence="8" id="KW-1185">Reference proteome</keyword>
<evidence type="ECO:0000313" key="7">
    <source>
        <dbReference type="EMBL" id="NIK88294.1"/>
    </source>
</evidence>
<feature type="DNA-binding region" description="H-T-H motif" evidence="4">
    <location>
        <begin position="52"/>
        <end position="71"/>
    </location>
</feature>
<comment type="caution">
    <text evidence="7">The sequence shown here is derived from an EMBL/GenBank/DDBJ whole genome shotgun (WGS) entry which is preliminary data.</text>
</comment>
<name>A0A846MXJ0_9PROT</name>
<evidence type="ECO:0000256" key="2">
    <source>
        <dbReference type="ARBA" id="ARBA00023125"/>
    </source>
</evidence>
<evidence type="ECO:0000259" key="6">
    <source>
        <dbReference type="PROSITE" id="PS50977"/>
    </source>
</evidence>
<feature type="domain" description="HTH tetR-type" evidence="6">
    <location>
        <begin position="29"/>
        <end position="89"/>
    </location>
</feature>
<dbReference type="Pfam" id="PF16859">
    <property type="entry name" value="TetR_C_11"/>
    <property type="match status" value="1"/>
</dbReference>
<evidence type="ECO:0000313" key="8">
    <source>
        <dbReference type="Proteomes" id="UP000570514"/>
    </source>
</evidence>
<dbReference type="InterPro" id="IPR001647">
    <property type="entry name" value="HTH_TetR"/>
</dbReference>
<evidence type="ECO:0000256" key="5">
    <source>
        <dbReference type="SAM" id="MobiDB-lite"/>
    </source>
</evidence>
<dbReference type="InterPro" id="IPR011075">
    <property type="entry name" value="TetR_C"/>
</dbReference>
<evidence type="ECO:0000256" key="1">
    <source>
        <dbReference type="ARBA" id="ARBA00023015"/>
    </source>
</evidence>
<proteinExistence type="predicted"/>
<keyword evidence="2 4" id="KW-0238">DNA-binding</keyword>
<organism evidence="7 8">
    <name type="scientific">Rhizomicrobium palustre</name>
    <dbReference type="NCBI Taxonomy" id="189966"/>
    <lineage>
        <taxon>Bacteria</taxon>
        <taxon>Pseudomonadati</taxon>
        <taxon>Pseudomonadota</taxon>
        <taxon>Alphaproteobacteria</taxon>
        <taxon>Micropepsales</taxon>
        <taxon>Micropepsaceae</taxon>
        <taxon>Rhizomicrobium</taxon>
    </lineage>
</organism>
<feature type="region of interest" description="Disordered" evidence="5">
    <location>
        <begin position="1"/>
        <end position="29"/>
    </location>
</feature>
<evidence type="ECO:0000256" key="3">
    <source>
        <dbReference type="ARBA" id="ARBA00023163"/>
    </source>
</evidence>